<feature type="compositionally biased region" description="Acidic residues" evidence="1">
    <location>
        <begin position="574"/>
        <end position="583"/>
    </location>
</feature>
<feature type="compositionally biased region" description="Polar residues" evidence="1">
    <location>
        <begin position="333"/>
        <end position="346"/>
    </location>
</feature>
<evidence type="ECO:0000256" key="1">
    <source>
        <dbReference type="SAM" id="MobiDB-lite"/>
    </source>
</evidence>
<feature type="region of interest" description="Disordered" evidence="1">
    <location>
        <begin position="1"/>
        <end position="186"/>
    </location>
</feature>
<feature type="compositionally biased region" description="Polar residues" evidence="1">
    <location>
        <begin position="245"/>
        <end position="255"/>
    </location>
</feature>
<feature type="compositionally biased region" description="Low complexity" evidence="1">
    <location>
        <begin position="90"/>
        <end position="103"/>
    </location>
</feature>
<feature type="region of interest" description="Disordered" evidence="1">
    <location>
        <begin position="207"/>
        <end position="347"/>
    </location>
</feature>
<keyword evidence="3" id="KW-1185">Reference proteome</keyword>
<organism evidence="2 3">
    <name type="scientific">Puccinia coronata f. sp. avenae</name>
    <dbReference type="NCBI Taxonomy" id="200324"/>
    <lineage>
        <taxon>Eukaryota</taxon>
        <taxon>Fungi</taxon>
        <taxon>Dikarya</taxon>
        <taxon>Basidiomycota</taxon>
        <taxon>Pucciniomycotina</taxon>
        <taxon>Pucciniomycetes</taxon>
        <taxon>Pucciniales</taxon>
        <taxon>Pucciniaceae</taxon>
        <taxon>Puccinia</taxon>
    </lineage>
</organism>
<name>A0A2N5THY4_9BASI</name>
<dbReference type="STRING" id="200324.A0A2N5THY4"/>
<dbReference type="AlphaFoldDB" id="A0A2N5THY4"/>
<accession>A0A2N5THY4</accession>
<feature type="compositionally biased region" description="Polar residues" evidence="1">
    <location>
        <begin position="104"/>
        <end position="117"/>
    </location>
</feature>
<protein>
    <submittedName>
        <fullName evidence="2">Uncharacterized protein</fullName>
    </submittedName>
</protein>
<feature type="compositionally biased region" description="Polar residues" evidence="1">
    <location>
        <begin position="410"/>
        <end position="419"/>
    </location>
</feature>
<sequence>MQPSMPPSNLQNPSANWTGNNQNNFVGTSTKAPPHPPHQAAPASQQQHPSVSPQSMNALIGLQNPSINWPGNNNPNNSFSNSPAKTVLHLSQQTQPLPSSSSQGASQPLPSNPNAGSAVNPGAAPNSFSTSPVTTVYNHANMPSQSPGGTGHLSNWNAGTAGPTQPQNPSHGSSVQPLNLYNPPPNNTVNNQYVAMLAKTSLSISPSDPNAVAAPGGSNNPANGVMTPVGSQAGSPGSLVGAASESVSNTSASLPNSSNGNGKRSRSTKKPNTQEGSLKNVNANNSNNNNNNKASLTLDKKKRMKRDHESKSPLVTAKGLTLNDLQNGMPGSRTPSVSSNHPQSQAVAGEGEGCASAVGAMSGSHALANSQQIIYPADQPSPALQPPSHSDHPSPAGGAMVDLMPPLIQPSENTLTMPGSRQEKTERSTAVFSPNPSSPHHADQQQPTDGFGSGKSPYHAEAAHHQNGIASHPQQQRQPVPPHRSDFVPLCLVDVHSLVMSLKSRIGSEVTSPGRAFDLLEDVAFKPNWDQQEGDDDDHVWNHDEPALDGFYSEMSQALDEDARHAATDRVSTEDADESEEADDLRPPIGQVEMIFSILNILRSFGMSEESDITLDKRHGRRAS</sequence>
<feature type="compositionally biased region" description="Polar residues" evidence="1">
    <location>
        <begin position="126"/>
        <end position="174"/>
    </location>
</feature>
<dbReference type="OrthoDB" id="2504546at2759"/>
<gene>
    <name evidence="2" type="ORF">PCANC_25882</name>
</gene>
<evidence type="ECO:0000313" key="3">
    <source>
        <dbReference type="Proteomes" id="UP000235388"/>
    </source>
</evidence>
<feature type="compositionally biased region" description="Low complexity" evidence="1">
    <location>
        <begin position="279"/>
        <end position="295"/>
    </location>
</feature>
<feature type="compositionally biased region" description="Polar residues" evidence="1">
    <location>
        <begin position="7"/>
        <end position="31"/>
    </location>
</feature>
<comment type="caution">
    <text evidence="2">The sequence shown here is derived from an EMBL/GenBank/DDBJ whole genome shotgun (WGS) entry which is preliminary data.</text>
</comment>
<evidence type="ECO:0000313" key="2">
    <source>
        <dbReference type="EMBL" id="PLW25100.1"/>
    </source>
</evidence>
<feature type="region of interest" description="Disordered" evidence="1">
    <location>
        <begin position="561"/>
        <end position="585"/>
    </location>
</feature>
<feature type="compositionally biased region" description="Low complexity" evidence="1">
    <location>
        <begin position="40"/>
        <end position="55"/>
    </location>
</feature>
<proteinExistence type="predicted"/>
<feature type="compositionally biased region" description="Basic and acidic residues" evidence="1">
    <location>
        <begin position="561"/>
        <end position="573"/>
    </location>
</feature>
<feature type="region of interest" description="Disordered" evidence="1">
    <location>
        <begin position="377"/>
        <end position="459"/>
    </location>
</feature>
<feature type="compositionally biased region" description="Low complexity" evidence="1">
    <location>
        <begin position="64"/>
        <end position="83"/>
    </location>
</feature>
<feature type="region of interest" description="Disordered" evidence="1">
    <location>
        <begin position="465"/>
        <end position="484"/>
    </location>
</feature>
<feature type="compositionally biased region" description="Low complexity" evidence="1">
    <location>
        <begin position="175"/>
        <end position="186"/>
    </location>
</feature>
<dbReference type="EMBL" id="PGCJ01000649">
    <property type="protein sequence ID" value="PLW25100.1"/>
    <property type="molecule type" value="Genomic_DNA"/>
</dbReference>
<dbReference type="Proteomes" id="UP000235388">
    <property type="component" value="Unassembled WGS sequence"/>
</dbReference>
<reference evidence="2 3" key="1">
    <citation type="submission" date="2017-11" db="EMBL/GenBank/DDBJ databases">
        <title>De novo assembly and phasing of dikaryotic genomes from two isolates of Puccinia coronata f. sp. avenae, the causal agent of oat crown rust.</title>
        <authorList>
            <person name="Miller M.E."/>
            <person name="Zhang Y."/>
            <person name="Omidvar V."/>
            <person name="Sperschneider J."/>
            <person name="Schwessinger B."/>
            <person name="Raley C."/>
            <person name="Palmer J.M."/>
            <person name="Garnica D."/>
            <person name="Upadhyaya N."/>
            <person name="Rathjen J."/>
            <person name="Taylor J.M."/>
            <person name="Park R.F."/>
            <person name="Dodds P.N."/>
            <person name="Hirsch C.D."/>
            <person name="Kianian S.F."/>
            <person name="Figueroa M."/>
        </authorList>
    </citation>
    <scope>NUCLEOTIDE SEQUENCE [LARGE SCALE GENOMIC DNA]</scope>
    <source>
        <strain evidence="2">12NC29</strain>
    </source>
</reference>